<reference evidence="2" key="1">
    <citation type="journal article" date="2015" name="Nature">
        <title>Complex archaea that bridge the gap between prokaryotes and eukaryotes.</title>
        <authorList>
            <person name="Spang A."/>
            <person name="Saw J.H."/>
            <person name="Jorgensen S.L."/>
            <person name="Zaremba-Niedzwiedzka K."/>
            <person name="Martijn J."/>
            <person name="Lind A.E."/>
            <person name="van Eijk R."/>
            <person name="Schleper C."/>
            <person name="Guy L."/>
            <person name="Ettema T.J."/>
        </authorList>
    </citation>
    <scope>NUCLEOTIDE SEQUENCE</scope>
</reference>
<dbReference type="EMBL" id="LAZR01005895">
    <property type="protein sequence ID" value="KKM96335.1"/>
    <property type="molecule type" value="Genomic_DNA"/>
</dbReference>
<evidence type="ECO:0008006" key="3">
    <source>
        <dbReference type="Google" id="ProtNLM"/>
    </source>
</evidence>
<evidence type="ECO:0000256" key="1">
    <source>
        <dbReference type="SAM" id="Phobius"/>
    </source>
</evidence>
<sequence length="170" mass="19136">MRCKDIERLIIDSSDEDLSLEELSAIEKHIAHCTLCARFQDELEKIRVGVKTIPQPILPPDLAQKTRLRCQAEISQQPAATSKIAKLIPSDPIPKYVWAVLLPLILLTVFVLAPTLKEIRLDQTLTFASATALTIIIQNAVMLLFAPILIRRHRWKKQNIRGIPMNANAS</sequence>
<keyword evidence="1" id="KW-1133">Transmembrane helix</keyword>
<name>A0A0F9P5N2_9ZZZZ</name>
<organism evidence="2">
    <name type="scientific">marine sediment metagenome</name>
    <dbReference type="NCBI Taxonomy" id="412755"/>
    <lineage>
        <taxon>unclassified sequences</taxon>
        <taxon>metagenomes</taxon>
        <taxon>ecological metagenomes</taxon>
    </lineage>
</organism>
<gene>
    <name evidence="2" type="ORF">LCGC14_1179120</name>
</gene>
<comment type="caution">
    <text evidence="2">The sequence shown here is derived from an EMBL/GenBank/DDBJ whole genome shotgun (WGS) entry which is preliminary data.</text>
</comment>
<dbReference type="AlphaFoldDB" id="A0A0F9P5N2"/>
<feature type="transmembrane region" description="Helical" evidence="1">
    <location>
        <begin position="96"/>
        <end position="113"/>
    </location>
</feature>
<keyword evidence="1" id="KW-0812">Transmembrane</keyword>
<keyword evidence="1" id="KW-0472">Membrane</keyword>
<feature type="transmembrane region" description="Helical" evidence="1">
    <location>
        <begin position="125"/>
        <end position="150"/>
    </location>
</feature>
<evidence type="ECO:0000313" key="2">
    <source>
        <dbReference type="EMBL" id="KKM96335.1"/>
    </source>
</evidence>
<proteinExistence type="predicted"/>
<accession>A0A0F9P5N2</accession>
<protein>
    <recommendedName>
        <fullName evidence="3">Zinc-finger domain-containing protein</fullName>
    </recommendedName>
</protein>